<proteinExistence type="predicted"/>
<organism evidence="2 3">
    <name type="scientific">Stereocaulon virgatum</name>
    <dbReference type="NCBI Taxonomy" id="373712"/>
    <lineage>
        <taxon>Eukaryota</taxon>
        <taxon>Fungi</taxon>
        <taxon>Dikarya</taxon>
        <taxon>Ascomycota</taxon>
        <taxon>Pezizomycotina</taxon>
        <taxon>Lecanoromycetes</taxon>
        <taxon>OSLEUM clade</taxon>
        <taxon>Lecanoromycetidae</taxon>
        <taxon>Lecanorales</taxon>
        <taxon>Lecanorineae</taxon>
        <taxon>Stereocaulaceae</taxon>
        <taxon>Stereocaulon</taxon>
    </lineage>
</organism>
<name>A0ABR4ABW1_9LECA</name>
<keyword evidence="3" id="KW-1185">Reference proteome</keyword>
<dbReference type="Proteomes" id="UP001590950">
    <property type="component" value="Unassembled WGS sequence"/>
</dbReference>
<accession>A0ABR4ABW1</accession>
<feature type="region of interest" description="Disordered" evidence="1">
    <location>
        <begin position="152"/>
        <end position="208"/>
    </location>
</feature>
<reference evidence="2 3" key="1">
    <citation type="submission" date="2024-09" db="EMBL/GenBank/DDBJ databases">
        <title>Rethinking Asexuality: The Enigmatic Case of Functional Sexual Genes in Lepraria (Stereocaulaceae).</title>
        <authorList>
            <person name="Doellman M."/>
            <person name="Sun Y."/>
            <person name="Barcenas-Pena A."/>
            <person name="Lumbsch H.T."/>
            <person name="Grewe F."/>
        </authorList>
    </citation>
    <scope>NUCLEOTIDE SEQUENCE [LARGE SCALE GENOMIC DNA]</scope>
    <source>
        <strain evidence="2 3">Mercado 3170</strain>
    </source>
</reference>
<evidence type="ECO:0000313" key="2">
    <source>
        <dbReference type="EMBL" id="KAL2043342.1"/>
    </source>
</evidence>
<evidence type="ECO:0000313" key="3">
    <source>
        <dbReference type="Proteomes" id="UP001590950"/>
    </source>
</evidence>
<feature type="compositionally biased region" description="Polar residues" evidence="1">
    <location>
        <begin position="184"/>
        <end position="195"/>
    </location>
</feature>
<protein>
    <submittedName>
        <fullName evidence="2">Uncharacterized protein</fullName>
    </submittedName>
</protein>
<sequence length="208" mass="22451">MASKPGSASKGHGLLVVQREISKFYRSIAENEEQARAQGDEEYSPSQEELQTHISLHIAAMKALLGGDPKLNSAYQSCDKFLHTIQKAFEEEERAKHAMAVKSLGATVPQDWSNPWGGDEEGVTGPNDTLTSPFIGGGSGTLALSNVAGASNGHLEQHRPRGSNFYPNGRRPQEEFSHHLSQLRIASQGGQQRPSNAGAGHYDSLYGL</sequence>
<evidence type="ECO:0000256" key="1">
    <source>
        <dbReference type="SAM" id="MobiDB-lite"/>
    </source>
</evidence>
<dbReference type="EMBL" id="JBEFKJ010000011">
    <property type="protein sequence ID" value="KAL2043342.1"/>
    <property type="molecule type" value="Genomic_DNA"/>
</dbReference>
<comment type="caution">
    <text evidence="2">The sequence shown here is derived from an EMBL/GenBank/DDBJ whole genome shotgun (WGS) entry which is preliminary data.</text>
</comment>
<gene>
    <name evidence="2" type="ORF">N7G274_003648</name>
</gene>